<keyword evidence="8" id="KW-1185">Reference proteome</keyword>
<name>A0ABR4FRU0_9EURO</name>
<keyword evidence="5" id="KW-0862">Zinc</keyword>
<evidence type="ECO:0000313" key="8">
    <source>
        <dbReference type="Proteomes" id="UP001610563"/>
    </source>
</evidence>
<dbReference type="PANTHER" id="PTHR42978:SF2">
    <property type="entry name" value="102 KBASES UNSTABLE REGION: FROM 1 TO 119443"/>
    <property type="match status" value="1"/>
</dbReference>
<dbReference type="CDD" id="cd07729">
    <property type="entry name" value="AHL_lactonase_MBL-fold"/>
    <property type="match status" value="1"/>
</dbReference>
<evidence type="ECO:0000259" key="6">
    <source>
        <dbReference type="SMART" id="SM00849"/>
    </source>
</evidence>
<organism evidence="7 8">
    <name type="scientific">Aspergillus keveii</name>
    <dbReference type="NCBI Taxonomy" id="714993"/>
    <lineage>
        <taxon>Eukaryota</taxon>
        <taxon>Fungi</taxon>
        <taxon>Dikarya</taxon>
        <taxon>Ascomycota</taxon>
        <taxon>Pezizomycotina</taxon>
        <taxon>Eurotiomycetes</taxon>
        <taxon>Eurotiomycetidae</taxon>
        <taxon>Eurotiales</taxon>
        <taxon>Aspergillaceae</taxon>
        <taxon>Aspergillus</taxon>
        <taxon>Aspergillus subgen. Nidulantes</taxon>
    </lineage>
</organism>
<comment type="cofactor">
    <cofactor evidence="1">
        <name>Zn(2+)</name>
        <dbReference type="ChEBI" id="CHEBI:29105"/>
    </cofactor>
</comment>
<evidence type="ECO:0000256" key="3">
    <source>
        <dbReference type="ARBA" id="ARBA00022723"/>
    </source>
</evidence>
<dbReference type="InterPro" id="IPR051013">
    <property type="entry name" value="MBL_superfamily_lactonases"/>
</dbReference>
<dbReference type="SMART" id="SM00849">
    <property type="entry name" value="Lactamase_B"/>
    <property type="match status" value="1"/>
</dbReference>
<evidence type="ECO:0000256" key="2">
    <source>
        <dbReference type="ARBA" id="ARBA00007749"/>
    </source>
</evidence>
<accession>A0ABR4FRU0</accession>
<evidence type="ECO:0000256" key="5">
    <source>
        <dbReference type="ARBA" id="ARBA00022833"/>
    </source>
</evidence>
<dbReference type="Gene3D" id="3.60.15.10">
    <property type="entry name" value="Ribonuclease Z/Hydroxyacylglutathione hydrolase-like"/>
    <property type="match status" value="1"/>
</dbReference>
<dbReference type="SUPFAM" id="SSF56281">
    <property type="entry name" value="Metallo-hydrolase/oxidoreductase"/>
    <property type="match status" value="1"/>
</dbReference>
<dbReference type="EMBL" id="JBFTWV010000129">
    <property type="protein sequence ID" value="KAL2785971.1"/>
    <property type="molecule type" value="Genomic_DNA"/>
</dbReference>
<dbReference type="PANTHER" id="PTHR42978">
    <property type="entry name" value="QUORUM-QUENCHING LACTONASE YTNP-RELATED-RELATED"/>
    <property type="match status" value="1"/>
</dbReference>
<dbReference type="InterPro" id="IPR036866">
    <property type="entry name" value="RibonucZ/Hydroxyglut_hydro"/>
</dbReference>
<feature type="domain" description="Metallo-beta-lactamase" evidence="6">
    <location>
        <begin position="54"/>
        <end position="266"/>
    </location>
</feature>
<evidence type="ECO:0000313" key="7">
    <source>
        <dbReference type="EMBL" id="KAL2785971.1"/>
    </source>
</evidence>
<keyword evidence="3" id="KW-0479">Metal-binding</keyword>
<gene>
    <name evidence="7" type="ORF">BJX66DRAFT_342589</name>
</gene>
<protein>
    <submittedName>
        <fullName evidence="7">Metallo-beta-lactamase superfamily protein</fullName>
    </submittedName>
</protein>
<dbReference type="Pfam" id="PF00753">
    <property type="entry name" value="Lactamase_B"/>
    <property type="match status" value="1"/>
</dbReference>
<dbReference type="Proteomes" id="UP001610563">
    <property type="component" value="Unassembled WGS sequence"/>
</dbReference>
<keyword evidence="4" id="KW-0378">Hydrolase</keyword>
<proteinExistence type="inferred from homology"/>
<reference evidence="7 8" key="1">
    <citation type="submission" date="2024-07" db="EMBL/GenBank/DDBJ databases">
        <title>Section-level genome sequencing and comparative genomics of Aspergillus sections Usti and Cavernicolus.</title>
        <authorList>
            <consortium name="Lawrence Berkeley National Laboratory"/>
            <person name="Nybo J.L."/>
            <person name="Vesth T.C."/>
            <person name="Theobald S."/>
            <person name="Frisvad J.C."/>
            <person name="Larsen T.O."/>
            <person name="Kjaerboelling I."/>
            <person name="Rothschild-Mancinelli K."/>
            <person name="Lyhne E.K."/>
            <person name="Kogle M.E."/>
            <person name="Barry K."/>
            <person name="Clum A."/>
            <person name="Na H."/>
            <person name="Ledsgaard L."/>
            <person name="Lin J."/>
            <person name="Lipzen A."/>
            <person name="Kuo A."/>
            <person name="Riley R."/>
            <person name="Mondo S."/>
            <person name="Labutti K."/>
            <person name="Haridas S."/>
            <person name="Pangalinan J."/>
            <person name="Salamov A.A."/>
            <person name="Simmons B.A."/>
            <person name="Magnuson J.K."/>
            <person name="Chen J."/>
            <person name="Drula E."/>
            <person name="Henrissat B."/>
            <person name="Wiebenga A."/>
            <person name="Lubbers R.J."/>
            <person name="Gomes A.C."/>
            <person name="Makela M.R."/>
            <person name="Stajich J."/>
            <person name="Grigoriev I.V."/>
            <person name="Mortensen U.H."/>
            <person name="De Vries R.P."/>
            <person name="Baker S.E."/>
            <person name="Andersen M.R."/>
        </authorList>
    </citation>
    <scope>NUCLEOTIDE SEQUENCE [LARGE SCALE GENOMIC DNA]</scope>
    <source>
        <strain evidence="7 8">CBS 209.92</strain>
    </source>
</reference>
<comment type="similarity">
    <text evidence="2">Belongs to the metallo-beta-lactamase superfamily.</text>
</comment>
<comment type="caution">
    <text evidence="7">The sequence shown here is derived from an EMBL/GenBank/DDBJ whole genome shotgun (WGS) entry which is preliminary data.</text>
</comment>
<dbReference type="InterPro" id="IPR001279">
    <property type="entry name" value="Metallo-B-lactamas"/>
</dbReference>
<evidence type="ECO:0000256" key="4">
    <source>
        <dbReference type="ARBA" id="ARBA00022801"/>
    </source>
</evidence>
<evidence type="ECO:0000256" key="1">
    <source>
        <dbReference type="ARBA" id="ARBA00001947"/>
    </source>
</evidence>
<sequence>MSVAGISPSNCPPGTKFHILNLGTLQADEGFLGRGGNTSSLSNTNPVNKRRDLMSIAVLIDHPHAGLLLLETGCAEDIDTQWGIPMTDVFPRIEYKEEHKLPNAIRRAGYNIKDVKGVIFGHLHIDHAGGLEHFMGTDIPIYVHELEFKHACWAVATGADHGVYLADYLSLSNLNWQTFHEAHLDLFQGIILHHAPGHTPGLCMMQVNLEKDGTIVCTTDQFHVKENHLDKLPQGWLARKHSDWVRSSNLVDRLQRLFNARLLYGHDKEVAEALIKEKEYFE</sequence>